<feature type="transmembrane region" description="Helical" evidence="6">
    <location>
        <begin position="257"/>
        <end position="276"/>
    </location>
</feature>
<evidence type="ECO:0000256" key="4">
    <source>
        <dbReference type="ARBA" id="ARBA00022989"/>
    </source>
</evidence>
<comment type="similarity">
    <text evidence="2">Belongs to the EamA transporter family.</text>
</comment>
<evidence type="ECO:0000256" key="1">
    <source>
        <dbReference type="ARBA" id="ARBA00004141"/>
    </source>
</evidence>
<feature type="transmembrane region" description="Helical" evidence="6">
    <location>
        <begin position="110"/>
        <end position="128"/>
    </location>
</feature>
<dbReference type="RefSeq" id="WP_380566339.1">
    <property type="nucleotide sequence ID" value="NZ_JBEUKS010000007.1"/>
</dbReference>
<reference evidence="8 9" key="1">
    <citation type="submission" date="2024-06" db="EMBL/GenBank/DDBJ databases">
        <authorList>
            <person name="Lee S.D."/>
        </authorList>
    </citation>
    <scope>NUCLEOTIDE SEQUENCE [LARGE SCALE GENOMIC DNA]</scope>
    <source>
        <strain evidence="8 9">N1-10</strain>
    </source>
</reference>
<evidence type="ECO:0000313" key="8">
    <source>
        <dbReference type="EMBL" id="MFC1440945.1"/>
    </source>
</evidence>
<comment type="subcellular location">
    <subcellularLocation>
        <location evidence="1">Membrane</location>
        <topology evidence="1">Multi-pass membrane protein</topology>
    </subcellularLocation>
</comment>
<gene>
    <name evidence="8" type="ORF">ABUW04_22035</name>
</gene>
<dbReference type="Proteomes" id="UP001592581">
    <property type="component" value="Unassembled WGS sequence"/>
</dbReference>
<evidence type="ECO:0000256" key="3">
    <source>
        <dbReference type="ARBA" id="ARBA00022692"/>
    </source>
</evidence>
<keyword evidence="9" id="KW-1185">Reference proteome</keyword>
<dbReference type="PANTHER" id="PTHR32322">
    <property type="entry name" value="INNER MEMBRANE TRANSPORTER"/>
    <property type="match status" value="1"/>
</dbReference>
<sequence>MNRPTRPRTRPRSAASGASGAALAGGAAFLVGTSFVAMSLLGGYPGLGGQGLRYGAAAVVLLALAARGPRGLAPARALPFRLWLRLALLAATGMVGFNLAVLTAERSAEPAVPGVVVGCAPLAIAVLAPLLDRRRPSPRIAGAALLVVVGAAVVQGFGRTDAAGLGFSLLALLGEVAFGLVALPLIPPLGPLLLSGCACAAGSVQALQLGLLLQGPAVLRLPTATQALALAWMALPVTVLAFWAWYTGVQRLGPERAGLFSGVIPVAAAATAPLVGTGTPGVGQLAGSLLVAGGVVAGLVAGAGAGGGAGPGVAPVAHHPVRPAGLRLRQRRGAASAESSASTSQV</sequence>
<dbReference type="PANTHER" id="PTHR32322:SF2">
    <property type="entry name" value="EAMA DOMAIN-CONTAINING PROTEIN"/>
    <property type="match status" value="1"/>
</dbReference>
<evidence type="ECO:0000256" key="2">
    <source>
        <dbReference type="ARBA" id="ARBA00007362"/>
    </source>
</evidence>
<dbReference type="InterPro" id="IPR000620">
    <property type="entry name" value="EamA_dom"/>
</dbReference>
<feature type="transmembrane region" description="Helical" evidence="6">
    <location>
        <begin position="21"/>
        <end position="45"/>
    </location>
</feature>
<keyword evidence="4 6" id="KW-1133">Transmembrane helix</keyword>
<proteinExistence type="inferred from homology"/>
<evidence type="ECO:0000259" key="7">
    <source>
        <dbReference type="Pfam" id="PF00892"/>
    </source>
</evidence>
<keyword evidence="3 6" id="KW-0812">Transmembrane</keyword>
<feature type="domain" description="EamA" evidence="7">
    <location>
        <begin position="19"/>
        <end position="154"/>
    </location>
</feature>
<dbReference type="InterPro" id="IPR050638">
    <property type="entry name" value="AA-Vitamin_Transporters"/>
</dbReference>
<dbReference type="InterPro" id="IPR037185">
    <property type="entry name" value="EmrE-like"/>
</dbReference>
<name>A0ABV6XRQ6_9ACTN</name>
<dbReference type="Pfam" id="PF00892">
    <property type="entry name" value="EamA"/>
    <property type="match status" value="1"/>
</dbReference>
<accession>A0ABV6XRQ6</accession>
<feature type="transmembrane region" description="Helical" evidence="6">
    <location>
        <begin position="225"/>
        <end position="245"/>
    </location>
</feature>
<organism evidence="8 9">
    <name type="scientific">Streptacidiphilus jeojiensis</name>
    <dbReference type="NCBI Taxonomy" id="3229225"/>
    <lineage>
        <taxon>Bacteria</taxon>
        <taxon>Bacillati</taxon>
        <taxon>Actinomycetota</taxon>
        <taxon>Actinomycetes</taxon>
        <taxon>Kitasatosporales</taxon>
        <taxon>Streptomycetaceae</taxon>
        <taxon>Streptacidiphilus</taxon>
    </lineage>
</organism>
<feature type="transmembrane region" description="Helical" evidence="6">
    <location>
        <begin position="140"/>
        <end position="158"/>
    </location>
</feature>
<feature type="transmembrane region" description="Helical" evidence="6">
    <location>
        <begin position="164"/>
        <end position="185"/>
    </location>
</feature>
<dbReference type="SUPFAM" id="SSF103481">
    <property type="entry name" value="Multidrug resistance efflux transporter EmrE"/>
    <property type="match status" value="2"/>
</dbReference>
<evidence type="ECO:0000313" key="9">
    <source>
        <dbReference type="Proteomes" id="UP001592581"/>
    </source>
</evidence>
<comment type="caution">
    <text evidence="8">The sequence shown here is derived from an EMBL/GenBank/DDBJ whole genome shotgun (WGS) entry which is preliminary data.</text>
</comment>
<dbReference type="EMBL" id="JBEUKS010000007">
    <property type="protein sequence ID" value="MFC1440945.1"/>
    <property type="molecule type" value="Genomic_DNA"/>
</dbReference>
<evidence type="ECO:0000256" key="6">
    <source>
        <dbReference type="SAM" id="Phobius"/>
    </source>
</evidence>
<keyword evidence="5 6" id="KW-0472">Membrane</keyword>
<protein>
    <submittedName>
        <fullName evidence="8">EamA family transporter</fullName>
    </submittedName>
</protein>
<evidence type="ECO:0000256" key="5">
    <source>
        <dbReference type="ARBA" id="ARBA00023136"/>
    </source>
</evidence>
<feature type="transmembrane region" description="Helical" evidence="6">
    <location>
        <begin position="82"/>
        <end position="104"/>
    </location>
</feature>